<dbReference type="Proteomes" id="UP000054549">
    <property type="component" value="Unassembled WGS sequence"/>
</dbReference>
<proteinExistence type="predicted"/>
<reference evidence="1 2" key="1">
    <citation type="submission" date="2014-04" db="EMBL/GenBank/DDBJ databases">
        <title>Evolutionary Origins and Diversification of the Mycorrhizal Mutualists.</title>
        <authorList>
            <consortium name="DOE Joint Genome Institute"/>
            <consortium name="Mycorrhizal Genomics Consortium"/>
            <person name="Kohler A."/>
            <person name="Kuo A."/>
            <person name="Nagy L.G."/>
            <person name="Floudas D."/>
            <person name="Copeland A."/>
            <person name="Barry K.W."/>
            <person name="Cichocki N."/>
            <person name="Veneault-Fourrey C."/>
            <person name="LaButti K."/>
            <person name="Lindquist E.A."/>
            <person name="Lipzen A."/>
            <person name="Lundell T."/>
            <person name="Morin E."/>
            <person name="Murat C."/>
            <person name="Riley R."/>
            <person name="Ohm R."/>
            <person name="Sun H."/>
            <person name="Tunlid A."/>
            <person name="Henrissat B."/>
            <person name="Grigoriev I.V."/>
            <person name="Hibbett D.S."/>
            <person name="Martin F."/>
        </authorList>
    </citation>
    <scope>NUCLEOTIDE SEQUENCE [LARGE SCALE GENOMIC DNA]</scope>
    <source>
        <strain evidence="1 2">Koide BX008</strain>
    </source>
</reference>
<accession>A0A0C2SZW4</accession>
<dbReference type="EMBL" id="KN818226">
    <property type="protein sequence ID" value="KIL69070.1"/>
    <property type="molecule type" value="Genomic_DNA"/>
</dbReference>
<keyword evidence="2" id="KW-1185">Reference proteome</keyword>
<dbReference type="AlphaFoldDB" id="A0A0C2SZW4"/>
<dbReference type="InParanoid" id="A0A0C2SZW4"/>
<evidence type="ECO:0000313" key="1">
    <source>
        <dbReference type="EMBL" id="KIL69070.1"/>
    </source>
</evidence>
<organism evidence="1 2">
    <name type="scientific">Amanita muscaria (strain Koide BX008)</name>
    <dbReference type="NCBI Taxonomy" id="946122"/>
    <lineage>
        <taxon>Eukaryota</taxon>
        <taxon>Fungi</taxon>
        <taxon>Dikarya</taxon>
        <taxon>Basidiomycota</taxon>
        <taxon>Agaricomycotina</taxon>
        <taxon>Agaricomycetes</taxon>
        <taxon>Agaricomycetidae</taxon>
        <taxon>Agaricales</taxon>
        <taxon>Pluteineae</taxon>
        <taxon>Amanitaceae</taxon>
        <taxon>Amanita</taxon>
    </lineage>
</organism>
<evidence type="ECO:0000313" key="2">
    <source>
        <dbReference type="Proteomes" id="UP000054549"/>
    </source>
</evidence>
<gene>
    <name evidence="1" type="ORF">M378DRAFT_763899</name>
</gene>
<protein>
    <submittedName>
        <fullName evidence="1">Uncharacterized protein</fullName>
    </submittedName>
</protein>
<sequence>MNRSCSHDINPKGPISCYLTVKWNSLVCFCSLEAAICCISDGGCSRSLVPITSIKASIIYLARVMIRPS</sequence>
<name>A0A0C2SZW4_AMAMK</name>
<dbReference type="HOGENOM" id="CLU_2775441_0_0_1"/>